<evidence type="ECO:0000256" key="1">
    <source>
        <dbReference type="SAM" id="Phobius"/>
    </source>
</evidence>
<protein>
    <submittedName>
        <fullName evidence="2">Uncharacterized protein</fullName>
    </submittedName>
</protein>
<feature type="transmembrane region" description="Helical" evidence="1">
    <location>
        <begin position="108"/>
        <end position="128"/>
    </location>
</feature>
<accession>A0A8G2CI26</accession>
<feature type="transmembrane region" description="Helical" evidence="1">
    <location>
        <begin position="166"/>
        <end position="185"/>
    </location>
</feature>
<evidence type="ECO:0000313" key="3">
    <source>
        <dbReference type="Proteomes" id="UP000186308"/>
    </source>
</evidence>
<gene>
    <name evidence="2" type="ORF">SAMN05421828_102127</name>
</gene>
<name>A0A8G2CI26_ACIRU</name>
<dbReference type="AlphaFoldDB" id="A0A8G2CI26"/>
<keyword evidence="1" id="KW-0812">Transmembrane</keyword>
<feature type="transmembrane region" description="Helical" evidence="1">
    <location>
        <begin position="135"/>
        <end position="154"/>
    </location>
</feature>
<comment type="caution">
    <text evidence="2">The sequence shown here is derived from an EMBL/GenBank/DDBJ whole genome shotgun (WGS) entry which is preliminary data.</text>
</comment>
<keyword evidence="1" id="KW-0472">Membrane</keyword>
<sequence length="221" mass="23146">MAAGFKLRAVQKSVRAAWQALPEPRSTAERIAVYQEIKAQYEVGGALTRRQDAALARMVALLPAAPQAPAVPRVAMTLAVLCIIYALLLSLNVLVVADAPMLPPVAQILLSLFILGFAASIAMTGWGVYRQPTGVAFAGLVAVSLMLLAMSLRAGLGLVEIDGGSIGAVGLLVSIGLLITIQVMARRGRGLVAADVTFLIGNARKASDGGWDFRTRAERAA</sequence>
<dbReference type="RefSeq" id="WP_029313004.1">
    <property type="nucleotide sequence ID" value="NZ_FTNE01000002.1"/>
</dbReference>
<keyword evidence="1" id="KW-1133">Transmembrane helix</keyword>
<feature type="transmembrane region" description="Helical" evidence="1">
    <location>
        <begin position="74"/>
        <end position="96"/>
    </location>
</feature>
<dbReference type="EMBL" id="FTNE01000002">
    <property type="protein sequence ID" value="SIQ18290.1"/>
    <property type="molecule type" value="Genomic_DNA"/>
</dbReference>
<evidence type="ECO:0000313" key="2">
    <source>
        <dbReference type="EMBL" id="SIQ18290.1"/>
    </source>
</evidence>
<reference evidence="2 3" key="1">
    <citation type="submission" date="2017-01" db="EMBL/GenBank/DDBJ databases">
        <authorList>
            <person name="Varghese N."/>
            <person name="Submissions S."/>
        </authorList>
    </citation>
    <scope>NUCLEOTIDE SEQUENCE [LARGE SCALE GENOMIC DNA]</scope>
    <source>
        <strain evidence="2 3">ATCC 35905</strain>
    </source>
</reference>
<keyword evidence="3" id="KW-1185">Reference proteome</keyword>
<organism evidence="2 3">
    <name type="scientific">Acidiphilium rubrum</name>
    <dbReference type="NCBI Taxonomy" id="526"/>
    <lineage>
        <taxon>Bacteria</taxon>
        <taxon>Pseudomonadati</taxon>
        <taxon>Pseudomonadota</taxon>
        <taxon>Alphaproteobacteria</taxon>
        <taxon>Acetobacterales</taxon>
        <taxon>Acidocellaceae</taxon>
        <taxon>Acidiphilium</taxon>
    </lineage>
</organism>
<dbReference type="Proteomes" id="UP000186308">
    <property type="component" value="Unassembled WGS sequence"/>
</dbReference>
<proteinExistence type="predicted"/>